<keyword evidence="8" id="KW-1185">Reference proteome</keyword>
<feature type="transmembrane region" description="Helical" evidence="6">
    <location>
        <begin position="71"/>
        <end position="93"/>
    </location>
</feature>
<evidence type="ECO:0000256" key="4">
    <source>
        <dbReference type="ARBA" id="ARBA00022989"/>
    </source>
</evidence>
<dbReference type="PANTHER" id="PTHR23513:SF6">
    <property type="entry name" value="MAJOR FACILITATOR SUPERFAMILY ASSOCIATED DOMAIN-CONTAINING PROTEIN"/>
    <property type="match status" value="1"/>
</dbReference>
<keyword evidence="2" id="KW-1003">Cell membrane</keyword>
<dbReference type="RefSeq" id="WP_119863810.1">
    <property type="nucleotide sequence ID" value="NZ_CP008748.1"/>
</dbReference>
<reference evidence="7 8" key="1">
    <citation type="submission" date="2014-06" db="EMBL/GenBank/DDBJ databases">
        <title>The Whole Genome Sequence of Mycoplasma hyosynoviae strain ATCC 27095.</title>
        <authorList>
            <person name="Calcutt M.J."/>
            <person name="Foecking M.F."/>
        </authorList>
    </citation>
    <scope>NUCLEOTIDE SEQUENCE [LARGE SCALE GENOMIC DNA]</scope>
    <source>
        <strain evidence="7 8">M60</strain>
    </source>
</reference>
<feature type="transmembrane region" description="Helical" evidence="6">
    <location>
        <begin position="218"/>
        <end position="236"/>
    </location>
</feature>
<feature type="transmembrane region" description="Helical" evidence="6">
    <location>
        <begin position="316"/>
        <end position="340"/>
    </location>
</feature>
<evidence type="ECO:0000256" key="1">
    <source>
        <dbReference type="ARBA" id="ARBA00004651"/>
    </source>
</evidence>
<evidence type="ECO:0008006" key="9">
    <source>
        <dbReference type="Google" id="ProtNLM"/>
    </source>
</evidence>
<evidence type="ECO:0000256" key="6">
    <source>
        <dbReference type="SAM" id="Phobius"/>
    </source>
</evidence>
<gene>
    <name evidence="7" type="ORF">MHSN_01575</name>
</gene>
<sequence length="425" mass="49376">MQTKNKIKYSSSLILSMIGSEAFKLGTAIYIYKFTNSFWLVSILYLLIQIPTFISYLLNYKIIKKRNLKHILLWTDIISFSILATILIGYFVIIKSNNLFGFSIFLLVINSLLSIVHSFRFIALKTIIYNISNNEKDVKTYNVLTTISTSIAFLLAPIFSLILFSKLPFWALILLNMVTYLISGFLYFSFKLNEKEIELVKQEKTDLTNQSNIKQNNALKWVYTLSSSFIIGIFLYPKQSGMSQFFKVIDFDANKWSFFLTIIFALFGLAGSLLSLIIRNKNIKLLWVLIPMNLIFLITIPILFSNVNNKFKNIAYLITIGFQQMLYSFFITIFYTNSYFLFDKEKFKNNTIYTLIFRIISSSIIIILLTFVSIKLNYFITFTIFATLIFISSVLITISENIIMKIKTKDKLTDNTNEVEKEQVE</sequence>
<dbReference type="SUPFAM" id="SSF103473">
    <property type="entry name" value="MFS general substrate transporter"/>
    <property type="match status" value="1"/>
</dbReference>
<proteinExistence type="predicted"/>
<evidence type="ECO:0000256" key="3">
    <source>
        <dbReference type="ARBA" id="ARBA00022692"/>
    </source>
</evidence>
<dbReference type="KEGG" id="mhyv:MHSN_01575"/>
<feature type="transmembrane region" description="Helical" evidence="6">
    <location>
        <begin position="256"/>
        <end position="278"/>
    </location>
</feature>
<keyword evidence="5 6" id="KW-0472">Membrane</keyword>
<comment type="subcellular location">
    <subcellularLocation>
        <location evidence="1">Cell membrane</location>
        <topology evidence="1">Multi-pass membrane protein</topology>
    </subcellularLocation>
</comment>
<keyword evidence="3 6" id="KW-0812">Transmembrane</keyword>
<dbReference type="AlphaFoldDB" id="A0A4P1QFX1"/>
<organism evidence="7 8">
    <name type="scientific">Metamycoplasma hyosynoviae</name>
    <dbReference type="NCBI Taxonomy" id="29559"/>
    <lineage>
        <taxon>Bacteria</taxon>
        <taxon>Bacillati</taxon>
        <taxon>Mycoplasmatota</taxon>
        <taxon>Mycoplasmoidales</taxon>
        <taxon>Metamycoplasmataceae</taxon>
        <taxon>Metamycoplasma</taxon>
    </lineage>
</organism>
<dbReference type="PANTHER" id="PTHR23513">
    <property type="entry name" value="INTEGRAL MEMBRANE EFFLUX PROTEIN-RELATED"/>
    <property type="match status" value="1"/>
</dbReference>
<feature type="transmembrane region" description="Helical" evidence="6">
    <location>
        <begin position="378"/>
        <end position="398"/>
    </location>
</feature>
<keyword evidence="4 6" id="KW-1133">Transmembrane helix</keyword>
<evidence type="ECO:0000256" key="5">
    <source>
        <dbReference type="ARBA" id="ARBA00023136"/>
    </source>
</evidence>
<accession>A0A4P1QFX1</accession>
<feature type="transmembrane region" description="Helical" evidence="6">
    <location>
        <begin position="143"/>
        <end position="163"/>
    </location>
</feature>
<feature type="transmembrane region" description="Helical" evidence="6">
    <location>
        <begin position="38"/>
        <end position="59"/>
    </location>
</feature>
<evidence type="ECO:0000313" key="7">
    <source>
        <dbReference type="EMBL" id="ASI53884.1"/>
    </source>
</evidence>
<feature type="transmembrane region" description="Helical" evidence="6">
    <location>
        <begin position="99"/>
        <end position="122"/>
    </location>
</feature>
<dbReference type="Proteomes" id="UP000264882">
    <property type="component" value="Chromosome"/>
</dbReference>
<dbReference type="InterPro" id="IPR036259">
    <property type="entry name" value="MFS_trans_sf"/>
</dbReference>
<evidence type="ECO:0000256" key="2">
    <source>
        <dbReference type="ARBA" id="ARBA00022475"/>
    </source>
</evidence>
<dbReference type="EMBL" id="CP008748">
    <property type="protein sequence ID" value="ASI53884.1"/>
    <property type="molecule type" value="Genomic_DNA"/>
</dbReference>
<feature type="transmembrane region" description="Helical" evidence="6">
    <location>
        <begin position="352"/>
        <end position="372"/>
    </location>
</feature>
<protein>
    <recommendedName>
        <fullName evidence="9">MFS transporter</fullName>
    </recommendedName>
</protein>
<feature type="transmembrane region" description="Helical" evidence="6">
    <location>
        <begin position="169"/>
        <end position="188"/>
    </location>
</feature>
<name>A0A4P1QFX1_9BACT</name>
<feature type="transmembrane region" description="Helical" evidence="6">
    <location>
        <begin position="285"/>
        <end position="304"/>
    </location>
</feature>
<dbReference type="Gene3D" id="1.20.1250.20">
    <property type="entry name" value="MFS general substrate transporter like domains"/>
    <property type="match status" value="1"/>
</dbReference>
<dbReference type="GO" id="GO:0005886">
    <property type="term" value="C:plasma membrane"/>
    <property type="evidence" value="ECO:0007669"/>
    <property type="project" value="UniProtKB-SubCell"/>
</dbReference>
<feature type="transmembrane region" description="Helical" evidence="6">
    <location>
        <begin position="12"/>
        <end position="32"/>
    </location>
</feature>
<evidence type="ECO:0000313" key="8">
    <source>
        <dbReference type="Proteomes" id="UP000264882"/>
    </source>
</evidence>